<evidence type="ECO:0000256" key="1">
    <source>
        <dbReference type="ARBA" id="ARBA00023054"/>
    </source>
</evidence>
<feature type="compositionally biased region" description="Basic and acidic residues" evidence="3">
    <location>
        <begin position="710"/>
        <end position="724"/>
    </location>
</feature>
<feature type="compositionally biased region" description="Low complexity" evidence="3">
    <location>
        <begin position="698"/>
        <end position="709"/>
    </location>
</feature>
<comment type="caution">
    <text evidence="4">The sequence shown here is derived from an EMBL/GenBank/DDBJ whole genome shotgun (WGS) entry which is preliminary data.</text>
</comment>
<reference evidence="4 5" key="1">
    <citation type="submission" date="2019-12" db="EMBL/GenBank/DDBJ databases">
        <authorList>
            <person name="Alioto T."/>
            <person name="Alioto T."/>
            <person name="Gomez Garrido J."/>
        </authorList>
    </citation>
    <scope>NUCLEOTIDE SEQUENCE [LARGE SCALE GENOMIC DNA]</scope>
</reference>
<feature type="coiled-coil region" evidence="2">
    <location>
        <begin position="26"/>
        <end position="137"/>
    </location>
</feature>
<feature type="compositionally biased region" description="Basic and acidic residues" evidence="3">
    <location>
        <begin position="793"/>
        <end position="813"/>
    </location>
</feature>
<dbReference type="Gramene" id="OE9A077133T1">
    <property type="protein sequence ID" value="OE9A077133C1"/>
    <property type="gene ID" value="OE9A077133"/>
</dbReference>
<name>A0A8S0SL53_OLEEU</name>
<protein>
    <recommendedName>
        <fullName evidence="6">Synaptonemal complex protein 1-like</fullName>
    </recommendedName>
</protein>
<evidence type="ECO:0000256" key="2">
    <source>
        <dbReference type="SAM" id="Coils"/>
    </source>
</evidence>
<feature type="coiled-coil region" evidence="2">
    <location>
        <begin position="336"/>
        <end position="388"/>
    </location>
</feature>
<organism evidence="4 5">
    <name type="scientific">Olea europaea subsp. europaea</name>
    <dbReference type="NCBI Taxonomy" id="158383"/>
    <lineage>
        <taxon>Eukaryota</taxon>
        <taxon>Viridiplantae</taxon>
        <taxon>Streptophyta</taxon>
        <taxon>Embryophyta</taxon>
        <taxon>Tracheophyta</taxon>
        <taxon>Spermatophyta</taxon>
        <taxon>Magnoliopsida</taxon>
        <taxon>eudicotyledons</taxon>
        <taxon>Gunneridae</taxon>
        <taxon>Pentapetalae</taxon>
        <taxon>asterids</taxon>
        <taxon>lamiids</taxon>
        <taxon>Lamiales</taxon>
        <taxon>Oleaceae</taxon>
        <taxon>Oleeae</taxon>
        <taxon>Olea</taxon>
    </lineage>
</organism>
<accession>A0A8S0SL53</accession>
<evidence type="ECO:0000256" key="3">
    <source>
        <dbReference type="SAM" id="MobiDB-lite"/>
    </source>
</evidence>
<dbReference type="AlphaFoldDB" id="A0A8S0SL53"/>
<dbReference type="Proteomes" id="UP000594638">
    <property type="component" value="Unassembled WGS sequence"/>
</dbReference>
<dbReference type="OrthoDB" id="783434at2759"/>
<feature type="coiled-coil region" evidence="2">
    <location>
        <begin position="417"/>
        <end position="577"/>
    </location>
</feature>
<dbReference type="PANTHER" id="PTHR23160">
    <property type="entry name" value="SYNAPTONEMAL COMPLEX PROTEIN-RELATED"/>
    <property type="match status" value="1"/>
</dbReference>
<keyword evidence="5" id="KW-1185">Reference proteome</keyword>
<evidence type="ECO:0000313" key="5">
    <source>
        <dbReference type="Proteomes" id="UP000594638"/>
    </source>
</evidence>
<keyword evidence="1 2" id="KW-0175">Coiled coil</keyword>
<evidence type="ECO:0000313" key="4">
    <source>
        <dbReference type="EMBL" id="CAA2993102.1"/>
    </source>
</evidence>
<feature type="coiled-coil region" evidence="2">
    <location>
        <begin position="195"/>
        <end position="285"/>
    </location>
</feature>
<sequence>MKPVSLICLFSPEKLVKEQASAKTDLELANSKLKKLTDHISVLEEKSQNAFNENAKLKVKQKEDEKLWKGLESKFSSTKTLCDQLTETLQHLAVQVQDAEKDKSFFEDNFSTTSVALDNLHDQMKSLSLRLNSSENTVKSQFSSCYTLIYGMDFDSYQGEMELVDLGLMKEKMEISFRDEQSRVGILIEAKDAMIKKLEEAVATNKMALDRLTTKMDALHLELKIKEDDLRDLRNCKEKLKREKIDLLSSNKDFSIRLEKALAEIKNVEEFVNVLVAKFAELENQSLMFAEKVIQLNTLFDSCFKLVQQEKDLASQCAKQKFDQIQNQSLRVTSEKNALQLVNQELKNKVIKLQKEQEVTMVQHAEECRLAEEKILKLESEAEALLSKQTELGTLITKLEENINNSSEKSKLSDNKMEELLLKLSELEMDNKDLAEKLQADTLKKQGDIDLLHKEIEISEQNVDSLQKRASQLEKALDEKDQLISELKMKEKQFKDCKAEIQAALADAEGKLMEAKKQHDQMLESKQLELSRHLKEISQKNDQAINDIRRKYEVDKLESVNLEKEKAEEVFGEMERKCEQRIAESQKYLMRVQEGHAAMISHIQQEHDAKEMGLISKHSEELKRLQLQAENELREKTTMLRSEHDAQLRALKCEHEDECRKLQEELDFQKSKEERQRTLLQMQWKAMGDHPQEDQEANSNKNYSISSKIRNSESRKKNQHGLERTEDEEKDSPYKIASQTPVSSLLKKVEKVNGGSLPQHSRKVTHHEYEVETSNGRTVTKRRKTKSTVMFGDPRKNRKGETPKAKNPKDVTKRIKGGGHPNPSNIGDLFTEGSLNPYADDPYAFD</sequence>
<feature type="region of interest" description="Disordered" evidence="3">
    <location>
        <begin position="686"/>
        <end position="846"/>
    </location>
</feature>
<dbReference type="PANTHER" id="PTHR23160:SF3">
    <property type="entry name" value="SYNAPTONEMAL COMPLEX PROTEIN 1-RELATED"/>
    <property type="match status" value="1"/>
</dbReference>
<evidence type="ECO:0008006" key="6">
    <source>
        <dbReference type="Google" id="ProtNLM"/>
    </source>
</evidence>
<dbReference type="EMBL" id="CACTIH010005445">
    <property type="protein sequence ID" value="CAA2993102.1"/>
    <property type="molecule type" value="Genomic_DNA"/>
</dbReference>
<proteinExistence type="predicted"/>
<gene>
    <name evidence="4" type="ORF">OLEA9_A077133</name>
</gene>
<dbReference type="GO" id="GO:0007131">
    <property type="term" value="P:reciprocal meiotic recombination"/>
    <property type="evidence" value="ECO:0007669"/>
    <property type="project" value="TreeGrafter"/>
</dbReference>